<keyword evidence="2 3" id="KW-0807">Transducer</keyword>
<dbReference type="PROSITE" id="PS50111">
    <property type="entry name" value="CHEMOTAXIS_TRANSDUC_2"/>
    <property type="match status" value="1"/>
</dbReference>
<evidence type="ECO:0000313" key="6">
    <source>
        <dbReference type="Proteomes" id="UP000256763"/>
    </source>
</evidence>
<evidence type="ECO:0000256" key="3">
    <source>
        <dbReference type="PROSITE-ProRule" id="PRU00284"/>
    </source>
</evidence>
<dbReference type="Proteomes" id="UP000256763">
    <property type="component" value="Unassembled WGS sequence"/>
</dbReference>
<evidence type="ECO:0000256" key="2">
    <source>
        <dbReference type="ARBA" id="ARBA00023224"/>
    </source>
</evidence>
<accession>A0A3E0WIQ1</accession>
<dbReference type="PANTHER" id="PTHR32089:SF112">
    <property type="entry name" value="LYSOZYME-LIKE PROTEIN-RELATED"/>
    <property type="match status" value="1"/>
</dbReference>
<keyword evidence="6" id="KW-1185">Reference proteome</keyword>
<dbReference type="Gene3D" id="1.10.287.950">
    <property type="entry name" value="Methyl-accepting chemotaxis protein"/>
    <property type="match status" value="1"/>
</dbReference>
<comment type="subcellular location">
    <subcellularLocation>
        <location evidence="1">Membrane</location>
    </subcellularLocation>
</comment>
<protein>
    <recommendedName>
        <fullName evidence="4">Methyl-accepting transducer domain-containing protein</fullName>
    </recommendedName>
</protein>
<dbReference type="GO" id="GO:0007165">
    <property type="term" value="P:signal transduction"/>
    <property type="evidence" value="ECO:0007669"/>
    <property type="project" value="UniProtKB-KW"/>
</dbReference>
<evidence type="ECO:0000256" key="1">
    <source>
        <dbReference type="ARBA" id="ARBA00004370"/>
    </source>
</evidence>
<dbReference type="GO" id="GO:0016020">
    <property type="term" value="C:membrane"/>
    <property type="evidence" value="ECO:0007669"/>
    <property type="project" value="UniProtKB-SubCell"/>
</dbReference>
<dbReference type="InterPro" id="IPR004089">
    <property type="entry name" value="MCPsignal_dom"/>
</dbReference>
<dbReference type="PANTHER" id="PTHR32089">
    <property type="entry name" value="METHYL-ACCEPTING CHEMOTAXIS PROTEIN MCPB"/>
    <property type="match status" value="1"/>
</dbReference>
<sequence>MDMQEKGATPAKGGRWRTVSPLTLGLGGLHALTGSMLILATEGALRVAATVLLVGGIGLLVWQLRRDEAGGGSQAVLAVLEAGSREEGDVSRRVPAVGGGLQQEVARLYNRFIDRLAASFEILQRQSIIVSLAATRSRAANDKAQGLAVKQEEFSDLIFRSSNETSTAVEELSRRTSSITEINSRNLALAKESEQELSHIAVEVGGVVGHLETLNQTVGRLQTTSEDIRELLATVQGFAAQTNMLALNAAIEAARAGEQGRGFAVVADEVRNLASKVGGAADQIGTLVEEMTTAVALTAEGTEEMKAGAARHRLQIGATSEKFSSMVADFTSTHDDLLLVGAAIEELTVTNREIYNRSTEIRSLGRKIREEMESSVANSHELRDAAERALGKLADFRFGSGALEGVLNTLAERGEVLTREIERLLNDGVDMFDRNYVPVPNTDPQKYEVSYANRFRERCQALVDDWRRGVEGTLFCLPVDHYGFVPIHISELSQPMTGDPQVDAVRSRHMRFFLVTEDDRRRLQEPKPFRLSSFMRPTGEMAVMVQTPIFVRGKHWGALFLGLEPKLFGI</sequence>
<name>A0A3E0WIQ1_9GAMM</name>
<dbReference type="Pfam" id="PF00015">
    <property type="entry name" value="MCPsignal"/>
    <property type="match status" value="1"/>
</dbReference>
<proteinExistence type="predicted"/>
<comment type="caution">
    <text evidence="5">The sequence shown here is derived from an EMBL/GenBank/DDBJ whole genome shotgun (WGS) entry which is preliminary data.</text>
</comment>
<dbReference type="GO" id="GO:0006935">
    <property type="term" value="P:chemotaxis"/>
    <property type="evidence" value="ECO:0007669"/>
    <property type="project" value="UniProtKB-ARBA"/>
</dbReference>
<feature type="domain" description="Methyl-accepting transducer" evidence="4">
    <location>
        <begin position="126"/>
        <end position="362"/>
    </location>
</feature>
<organism evidence="5 6">
    <name type="scientific">Alkalilimnicola ehrlichii</name>
    <dbReference type="NCBI Taxonomy" id="351052"/>
    <lineage>
        <taxon>Bacteria</taxon>
        <taxon>Pseudomonadati</taxon>
        <taxon>Pseudomonadota</taxon>
        <taxon>Gammaproteobacteria</taxon>
        <taxon>Chromatiales</taxon>
        <taxon>Ectothiorhodospiraceae</taxon>
        <taxon>Alkalilimnicola</taxon>
    </lineage>
</organism>
<reference evidence="6" key="1">
    <citation type="submission" date="2017-05" db="EMBL/GenBank/DDBJ databases">
        <authorList>
            <person name="Sharma S."/>
            <person name="Sidhu C."/>
            <person name="Pinnaka A.K."/>
        </authorList>
    </citation>
    <scope>NUCLEOTIDE SEQUENCE [LARGE SCALE GENOMIC DNA]</scope>
    <source>
        <strain evidence="6">AK93</strain>
    </source>
</reference>
<dbReference type="EMBL" id="NFZW01000025">
    <property type="protein sequence ID" value="RFA32852.1"/>
    <property type="molecule type" value="Genomic_DNA"/>
</dbReference>
<gene>
    <name evidence="5" type="ORF">CAL65_18835</name>
</gene>
<evidence type="ECO:0000259" key="4">
    <source>
        <dbReference type="PROSITE" id="PS50111"/>
    </source>
</evidence>
<dbReference type="SUPFAM" id="SSF58104">
    <property type="entry name" value="Methyl-accepting chemotaxis protein (MCP) signaling domain"/>
    <property type="match status" value="1"/>
</dbReference>
<dbReference type="AlphaFoldDB" id="A0A3E0WIQ1"/>
<dbReference type="OrthoDB" id="2489132at2"/>
<evidence type="ECO:0000313" key="5">
    <source>
        <dbReference type="EMBL" id="RFA32852.1"/>
    </source>
</evidence>
<dbReference type="SMART" id="SM00283">
    <property type="entry name" value="MA"/>
    <property type="match status" value="1"/>
</dbReference>